<evidence type="ECO:0000256" key="2">
    <source>
        <dbReference type="ARBA" id="ARBA00022475"/>
    </source>
</evidence>
<keyword evidence="7 9" id="KW-0406">Ion transport</keyword>
<feature type="transmembrane region" description="Helical" evidence="9">
    <location>
        <begin position="177"/>
        <end position="198"/>
    </location>
</feature>
<dbReference type="EMBL" id="CP013002">
    <property type="protein sequence ID" value="ALL14906.1"/>
    <property type="molecule type" value="Genomic_DNA"/>
</dbReference>
<comment type="similarity">
    <text evidence="9">Belongs to the KdpA family.</text>
</comment>
<evidence type="ECO:0000256" key="6">
    <source>
        <dbReference type="ARBA" id="ARBA00022989"/>
    </source>
</evidence>
<name>A0A0N7JI12_9CAUL</name>
<dbReference type="HAMAP" id="MF_00275">
    <property type="entry name" value="KdpA"/>
    <property type="match status" value="1"/>
</dbReference>
<evidence type="ECO:0000256" key="7">
    <source>
        <dbReference type="ARBA" id="ARBA00023065"/>
    </source>
</evidence>
<keyword evidence="2 9" id="KW-1003">Cell membrane</keyword>
<evidence type="ECO:0000256" key="5">
    <source>
        <dbReference type="ARBA" id="ARBA00022958"/>
    </source>
</evidence>
<dbReference type="KEGG" id="chq:AQ619_16890"/>
<evidence type="ECO:0000313" key="11">
    <source>
        <dbReference type="Proteomes" id="UP000056905"/>
    </source>
</evidence>
<feature type="transmembrane region" description="Helical" evidence="9">
    <location>
        <begin position="524"/>
        <end position="548"/>
    </location>
</feature>
<feature type="transmembrane region" description="Helical" evidence="9">
    <location>
        <begin position="375"/>
        <end position="400"/>
    </location>
</feature>
<dbReference type="InterPro" id="IPR004623">
    <property type="entry name" value="KdpA"/>
</dbReference>
<evidence type="ECO:0000313" key="10">
    <source>
        <dbReference type="EMBL" id="ALL14906.1"/>
    </source>
</evidence>
<feature type="transmembrane region" description="Helical" evidence="9">
    <location>
        <begin position="286"/>
        <end position="304"/>
    </location>
</feature>
<feature type="transmembrane region" description="Helical" evidence="9">
    <location>
        <begin position="65"/>
        <end position="85"/>
    </location>
</feature>
<dbReference type="AlphaFoldDB" id="A0A0N7JI12"/>
<accession>A0A0N7JI12</accession>
<gene>
    <name evidence="9" type="primary">kdpA</name>
    <name evidence="10" type="ORF">AQ619_16890</name>
</gene>
<dbReference type="STRING" id="69395.AQ619_16890"/>
<keyword evidence="1 9" id="KW-0813">Transport</keyword>
<keyword evidence="5 9" id="KW-0630">Potassium</keyword>
<dbReference type="GO" id="GO:0005886">
    <property type="term" value="C:plasma membrane"/>
    <property type="evidence" value="ECO:0007669"/>
    <property type="project" value="UniProtKB-SubCell"/>
</dbReference>
<dbReference type="GO" id="GO:0030955">
    <property type="term" value="F:potassium ion binding"/>
    <property type="evidence" value="ECO:0007669"/>
    <property type="project" value="UniProtKB-UniRule"/>
</dbReference>
<feature type="transmembrane region" description="Helical" evidence="9">
    <location>
        <begin position="420"/>
        <end position="442"/>
    </location>
</feature>
<evidence type="ECO:0000256" key="9">
    <source>
        <dbReference type="HAMAP-Rule" id="MF_00275"/>
    </source>
</evidence>
<evidence type="ECO:0000256" key="4">
    <source>
        <dbReference type="ARBA" id="ARBA00022692"/>
    </source>
</evidence>
<dbReference type="PANTHER" id="PTHR30607">
    <property type="entry name" value="POTASSIUM-TRANSPORTING ATPASE A CHAIN"/>
    <property type="match status" value="1"/>
</dbReference>
<comment type="subunit">
    <text evidence="9">The system is composed of three essential subunits: KdpA, KdpB and KdpC.</text>
</comment>
<organism evidence="10 11">
    <name type="scientific">Caulobacter henricii</name>
    <dbReference type="NCBI Taxonomy" id="69395"/>
    <lineage>
        <taxon>Bacteria</taxon>
        <taxon>Pseudomonadati</taxon>
        <taxon>Pseudomonadota</taxon>
        <taxon>Alphaproteobacteria</taxon>
        <taxon>Caulobacterales</taxon>
        <taxon>Caulobacteraceae</taxon>
        <taxon>Caulobacter</taxon>
    </lineage>
</organism>
<keyword evidence="6 9" id="KW-1133">Transmembrane helix</keyword>
<comment type="subcellular location">
    <subcellularLocation>
        <location evidence="9">Cell membrane</location>
        <topology evidence="9">Multi-pass membrane protein</topology>
    </subcellularLocation>
</comment>
<sequence length="570" mass="59003">MNWQGWAEIALTLCLAVVIAWPLGVYMSRVWNGERTWLDPVLKPVEALFYAAGGIDPKKSQTWHAYALALLAFNAVGFVMVYAVLRLQGVLPLNPQGFAGVSPHLAFNTAASFVTNTNWQSYGGETTMSTLSQMLVLTVQNFVSAATGATVAAALARAFIANRGEGVGNFWADLVRTTLYVLLPLSIVLSIVLVALGLPQTLAASVDATTLEGAPQKIALFAVASQEAIKQLGINGGGLFNVNSAHPFENPTPLTNLITAVSINLLGWAAFFAFGRSAMARKDIRALVISAMILLSAGAAAIYATETQSAPALVAAHVDSSVNMEGKEVRFGAPSTAAWAAMTTGASNGSVNGMHSSLMPLGGAVTMFLMQLGEILPGGIGSGIAVMVVMALLAVFVAGLMVGRTPEYLGKKVEAREIQLAMLAVLVIPLSTLGFSGVAAVLPEALKGLMHAGPHGLSEILYGYTSASANNGSAFAGLTANAPWWNTTLGISMMLGRFAPIVAVLAIAGALVAKPKLAPSSGTLPTDGGLFIGLLIGVILILGGLQFFPALALGPIVEHFQALAAVASVH</sequence>
<feature type="transmembrane region" description="Helical" evidence="9">
    <location>
        <begin position="6"/>
        <end position="26"/>
    </location>
</feature>
<dbReference type="GO" id="GO:0008556">
    <property type="term" value="F:P-type potassium transmembrane transporter activity"/>
    <property type="evidence" value="ECO:0007669"/>
    <property type="project" value="InterPro"/>
</dbReference>
<feature type="transmembrane region" description="Helical" evidence="9">
    <location>
        <begin position="491"/>
        <end position="512"/>
    </location>
</feature>
<reference evidence="10 11" key="1">
    <citation type="submission" date="2015-10" db="EMBL/GenBank/DDBJ databases">
        <title>Conservation of the essential genome among Caulobacter and Brevundimonas species.</title>
        <authorList>
            <person name="Scott D."/>
            <person name="Ely B."/>
        </authorList>
    </citation>
    <scope>NUCLEOTIDE SEQUENCE [LARGE SCALE GENOMIC DNA]</scope>
    <source>
        <strain evidence="10 11">CB4</strain>
    </source>
</reference>
<dbReference type="Proteomes" id="UP000056905">
    <property type="component" value="Chromosome"/>
</dbReference>
<dbReference type="RefSeq" id="WP_062150403.1">
    <property type="nucleotide sequence ID" value="NZ_CP013002.1"/>
</dbReference>
<dbReference type="PANTHER" id="PTHR30607:SF2">
    <property type="entry name" value="POTASSIUM-TRANSPORTING ATPASE POTASSIUM-BINDING SUBUNIT"/>
    <property type="match status" value="1"/>
</dbReference>
<evidence type="ECO:0000256" key="8">
    <source>
        <dbReference type="ARBA" id="ARBA00023136"/>
    </source>
</evidence>
<evidence type="ECO:0000256" key="3">
    <source>
        <dbReference type="ARBA" id="ARBA00022538"/>
    </source>
</evidence>
<dbReference type="NCBIfam" id="TIGR00680">
    <property type="entry name" value="kdpA"/>
    <property type="match status" value="1"/>
</dbReference>
<comment type="function">
    <text evidence="9">Part of the high-affinity ATP-driven potassium transport (or Kdp) system, which catalyzes the hydrolysis of ATP coupled with the electrogenic transport of potassium into the cytoplasm. This subunit binds the extracellular potassium ions and delivers the ions to the membrane domain of KdpB through an intramembrane tunnel.</text>
</comment>
<dbReference type="PIRSF" id="PIRSF001294">
    <property type="entry name" value="K_ATPaseA"/>
    <property type="match status" value="1"/>
</dbReference>
<dbReference type="Pfam" id="PF03814">
    <property type="entry name" value="KdpA"/>
    <property type="match status" value="1"/>
</dbReference>
<proteinExistence type="inferred from homology"/>
<feature type="transmembrane region" description="Helical" evidence="9">
    <location>
        <begin position="254"/>
        <end position="274"/>
    </location>
</feature>
<keyword evidence="3 9" id="KW-0633">Potassium transport</keyword>
<feature type="transmembrane region" description="Helical" evidence="9">
    <location>
        <begin position="134"/>
        <end position="156"/>
    </location>
</feature>
<keyword evidence="4 9" id="KW-0812">Transmembrane</keyword>
<evidence type="ECO:0000256" key="1">
    <source>
        <dbReference type="ARBA" id="ARBA00022448"/>
    </source>
</evidence>
<keyword evidence="8 9" id="KW-0472">Membrane</keyword>
<protein>
    <recommendedName>
        <fullName evidence="9">Potassium-transporting ATPase potassium-binding subunit</fullName>
    </recommendedName>
    <alternativeName>
        <fullName evidence="9">ATP phosphohydrolase [potassium-transporting] A chain</fullName>
    </alternativeName>
    <alternativeName>
        <fullName evidence="9">Potassium-binding and translocating subunit A</fullName>
    </alternativeName>
    <alternativeName>
        <fullName evidence="9">Potassium-translocating ATPase A chain</fullName>
    </alternativeName>
</protein>
<dbReference type="OrthoDB" id="9763796at2"/>
<keyword evidence="11" id="KW-1185">Reference proteome</keyword>